<keyword evidence="1" id="KW-0227">DNA damage</keyword>
<sequence length="349" mass="39708">MASALAKLQENLSGVKYLIIDEFSIIGQKTFAWINKRCKEATGLTTIPFGGLSIILVGDIAQLPPIIDQVLYHNKPRSDLAVESYCMYCKFDTVVKLEINERAKGSNKEQEKFRQLQIRARNGDSSLEDWDLLLTRQPNRIKNRAFSELFCEAVLCGSITLSIWGEHITQVTEEQFFTFTACKLRFYYGRCLTTTHATNISKAEAQELSTASQEQLQSWICCPEVLNATVNAYPVCNNKDCRKKVSATPGTRVIKCIGCNRSMLLNNCYLDMNVSLQLEKDAKCYNLTAFPKVINEFLKEDIYIYKENTDRLVEKLLLLESVDFQLSTNMRLLVKMQKHESPEANTDTA</sequence>
<dbReference type="SUPFAM" id="SSF52540">
    <property type="entry name" value="P-loop containing nucleoside triphosphate hydrolases"/>
    <property type="match status" value="1"/>
</dbReference>
<dbReference type="GO" id="GO:0016787">
    <property type="term" value="F:hydrolase activity"/>
    <property type="evidence" value="ECO:0007669"/>
    <property type="project" value="UniProtKB-KW"/>
</dbReference>
<organism evidence="3 4">
    <name type="scientific">Desmophyllum pertusum</name>
    <dbReference type="NCBI Taxonomy" id="174260"/>
    <lineage>
        <taxon>Eukaryota</taxon>
        <taxon>Metazoa</taxon>
        <taxon>Cnidaria</taxon>
        <taxon>Anthozoa</taxon>
        <taxon>Hexacorallia</taxon>
        <taxon>Scleractinia</taxon>
        <taxon>Caryophylliina</taxon>
        <taxon>Caryophylliidae</taxon>
        <taxon>Desmophyllum</taxon>
    </lineage>
</organism>
<dbReference type="InterPro" id="IPR051055">
    <property type="entry name" value="PIF1_helicase"/>
</dbReference>
<dbReference type="Proteomes" id="UP001163046">
    <property type="component" value="Unassembled WGS sequence"/>
</dbReference>
<keyword evidence="1" id="KW-0233">DNA recombination</keyword>
<dbReference type="OrthoDB" id="5977379at2759"/>
<keyword evidence="1" id="KW-0234">DNA repair</keyword>
<comment type="similarity">
    <text evidence="1">Belongs to the helicase family.</text>
</comment>
<dbReference type="EMBL" id="MU825875">
    <property type="protein sequence ID" value="KAJ7386749.1"/>
    <property type="molecule type" value="Genomic_DNA"/>
</dbReference>
<comment type="catalytic activity">
    <reaction evidence="1">
        <text>ATP + H2O = ADP + phosphate + H(+)</text>
        <dbReference type="Rhea" id="RHEA:13065"/>
        <dbReference type="ChEBI" id="CHEBI:15377"/>
        <dbReference type="ChEBI" id="CHEBI:15378"/>
        <dbReference type="ChEBI" id="CHEBI:30616"/>
        <dbReference type="ChEBI" id="CHEBI:43474"/>
        <dbReference type="ChEBI" id="CHEBI:456216"/>
        <dbReference type="EC" id="5.6.2.3"/>
    </reaction>
</comment>
<gene>
    <name evidence="3" type="ORF">OS493_006763</name>
</gene>
<dbReference type="GO" id="GO:0043139">
    <property type="term" value="F:5'-3' DNA helicase activity"/>
    <property type="evidence" value="ECO:0007669"/>
    <property type="project" value="UniProtKB-EC"/>
</dbReference>
<dbReference type="GO" id="GO:0006310">
    <property type="term" value="P:DNA recombination"/>
    <property type="evidence" value="ECO:0007669"/>
    <property type="project" value="UniProtKB-KW"/>
</dbReference>
<comment type="cofactor">
    <cofactor evidence="1">
        <name>Mg(2+)</name>
        <dbReference type="ChEBI" id="CHEBI:18420"/>
    </cofactor>
</comment>
<comment type="caution">
    <text evidence="3">The sequence shown here is derived from an EMBL/GenBank/DDBJ whole genome shotgun (WGS) entry which is preliminary data.</text>
</comment>
<keyword evidence="1" id="KW-0378">Hydrolase</keyword>
<keyword evidence="1" id="KW-0547">Nucleotide-binding</keyword>
<evidence type="ECO:0000313" key="4">
    <source>
        <dbReference type="Proteomes" id="UP001163046"/>
    </source>
</evidence>
<dbReference type="PANTHER" id="PTHR47642">
    <property type="entry name" value="ATP-DEPENDENT DNA HELICASE"/>
    <property type="match status" value="1"/>
</dbReference>
<reference evidence="3" key="1">
    <citation type="submission" date="2023-01" db="EMBL/GenBank/DDBJ databases">
        <title>Genome assembly of the deep-sea coral Lophelia pertusa.</title>
        <authorList>
            <person name="Herrera S."/>
            <person name="Cordes E."/>
        </authorList>
    </citation>
    <scope>NUCLEOTIDE SEQUENCE</scope>
    <source>
        <strain evidence="3">USNM1676648</strain>
        <tissue evidence="3">Polyp</tissue>
    </source>
</reference>
<dbReference type="EC" id="5.6.2.3" evidence="1"/>
<dbReference type="Pfam" id="PF05970">
    <property type="entry name" value="PIF1"/>
    <property type="match status" value="1"/>
</dbReference>
<dbReference type="GO" id="GO:0005524">
    <property type="term" value="F:ATP binding"/>
    <property type="evidence" value="ECO:0007669"/>
    <property type="project" value="UniProtKB-KW"/>
</dbReference>
<evidence type="ECO:0000313" key="3">
    <source>
        <dbReference type="EMBL" id="KAJ7386749.1"/>
    </source>
</evidence>
<dbReference type="GO" id="GO:0000723">
    <property type="term" value="P:telomere maintenance"/>
    <property type="evidence" value="ECO:0007669"/>
    <property type="project" value="InterPro"/>
</dbReference>
<keyword evidence="1" id="KW-0067">ATP-binding</keyword>
<evidence type="ECO:0000256" key="1">
    <source>
        <dbReference type="RuleBase" id="RU363044"/>
    </source>
</evidence>
<dbReference type="InterPro" id="IPR010285">
    <property type="entry name" value="DNA_helicase_pif1-like_DEAD"/>
</dbReference>
<protein>
    <recommendedName>
        <fullName evidence="1">ATP-dependent DNA helicase</fullName>
        <ecNumber evidence="1">5.6.2.3</ecNumber>
    </recommendedName>
</protein>
<proteinExistence type="inferred from homology"/>
<dbReference type="Gene3D" id="3.40.50.300">
    <property type="entry name" value="P-loop containing nucleotide triphosphate hydrolases"/>
    <property type="match status" value="1"/>
</dbReference>
<feature type="domain" description="DNA helicase Pif1-like DEAD-box helicase" evidence="2">
    <location>
        <begin position="7"/>
        <end position="126"/>
    </location>
</feature>
<dbReference type="SUPFAM" id="SSF50249">
    <property type="entry name" value="Nucleic acid-binding proteins"/>
    <property type="match status" value="1"/>
</dbReference>
<dbReference type="InterPro" id="IPR012340">
    <property type="entry name" value="NA-bd_OB-fold"/>
</dbReference>
<name>A0A9W9ZTB2_9CNID</name>
<dbReference type="InterPro" id="IPR027417">
    <property type="entry name" value="P-loop_NTPase"/>
</dbReference>
<keyword evidence="4" id="KW-1185">Reference proteome</keyword>
<dbReference type="AlphaFoldDB" id="A0A9W9ZTB2"/>
<keyword evidence="1" id="KW-0347">Helicase</keyword>
<accession>A0A9W9ZTB2</accession>
<evidence type="ECO:0000259" key="2">
    <source>
        <dbReference type="Pfam" id="PF05970"/>
    </source>
</evidence>
<dbReference type="GO" id="GO:0006281">
    <property type="term" value="P:DNA repair"/>
    <property type="evidence" value="ECO:0007669"/>
    <property type="project" value="UniProtKB-KW"/>
</dbReference>